<reference evidence="1 2" key="1">
    <citation type="journal article" date="2021" name="BMC Genomics">
        <title>Datura genome reveals duplications of psychoactive alkaloid biosynthetic genes and high mutation rate following tissue culture.</title>
        <authorList>
            <person name="Rajewski A."/>
            <person name="Carter-House D."/>
            <person name="Stajich J."/>
            <person name="Litt A."/>
        </authorList>
    </citation>
    <scope>NUCLEOTIDE SEQUENCE [LARGE SCALE GENOMIC DNA]</scope>
    <source>
        <strain evidence="1">AR-01</strain>
    </source>
</reference>
<protein>
    <submittedName>
        <fullName evidence="1">Uncharacterized protein</fullName>
    </submittedName>
</protein>
<dbReference type="EMBL" id="JACEIK010005270">
    <property type="protein sequence ID" value="MCE0481133.1"/>
    <property type="molecule type" value="Genomic_DNA"/>
</dbReference>
<dbReference type="Proteomes" id="UP000823775">
    <property type="component" value="Unassembled WGS sequence"/>
</dbReference>
<keyword evidence="2" id="KW-1185">Reference proteome</keyword>
<gene>
    <name evidence="1" type="ORF">HAX54_038598</name>
</gene>
<name>A0ABS8VNE9_DATST</name>
<comment type="caution">
    <text evidence="1">The sequence shown here is derived from an EMBL/GenBank/DDBJ whole genome shotgun (WGS) entry which is preliminary data.</text>
</comment>
<evidence type="ECO:0000313" key="1">
    <source>
        <dbReference type="EMBL" id="MCE0481133.1"/>
    </source>
</evidence>
<organism evidence="1 2">
    <name type="scientific">Datura stramonium</name>
    <name type="common">Jimsonweed</name>
    <name type="synonym">Common thornapple</name>
    <dbReference type="NCBI Taxonomy" id="4076"/>
    <lineage>
        <taxon>Eukaryota</taxon>
        <taxon>Viridiplantae</taxon>
        <taxon>Streptophyta</taxon>
        <taxon>Embryophyta</taxon>
        <taxon>Tracheophyta</taxon>
        <taxon>Spermatophyta</taxon>
        <taxon>Magnoliopsida</taxon>
        <taxon>eudicotyledons</taxon>
        <taxon>Gunneridae</taxon>
        <taxon>Pentapetalae</taxon>
        <taxon>asterids</taxon>
        <taxon>lamiids</taxon>
        <taxon>Solanales</taxon>
        <taxon>Solanaceae</taxon>
        <taxon>Solanoideae</taxon>
        <taxon>Datureae</taxon>
        <taxon>Datura</taxon>
    </lineage>
</organism>
<accession>A0ABS8VNE9</accession>
<evidence type="ECO:0000313" key="2">
    <source>
        <dbReference type="Proteomes" id="UP000823775"/>
    </source>
</evidence>
<proteinExistence type="predicted"/>
<sequence length="208" mass="23765">MDVHNIIADIVFQIQLGFERAKEVEILKKVSLNNQSFSKVKLCVGTLVYDIYVVPMEDFSILKMKGVLVGDNCKLKLVGWYHGIKEKGGDCCRYKCKEARKGNSGASSSASKADPIRRFGAKVVRPHRLTWFNTQKEAKYAPENRLNERLLVLYFIAIRDKIRELGAGYITNEPERCNLTLVREFYTNWDTSLGERTKVKIRGQVVLS</sequence>